<evidence type="ECO:0000256" key="3">
    <source>
        <dbReference type="SAM" id="MobiDB-lite"/>
    </source>
</evidence>
<reference evidence="7" key="1">
    <citation type="journal article" date="2010" name="Stand. Genomic Sci.">
        <title>Complete genome sequence of Syntrophothermus lipocalidus type strain (TGB-C1T).</title>
        <authorList>
            <consortium name="US DOE Joint Genome Institute (JGI-PGF)"/>
            <person name="Djao O."/>
            <person name="Zhang X."/>
            <person name="Lucas S."/>
            <person name="Lapidus A."/>
            <person name="Glavina Del Rio T."/>
            <person name="Nolan M."/>
            <person name="Tice H."/>
            <person name="Cheng J."/>
            <person name="Han C."/>
            <person name="Tapia R."/>
            <person name="Goodwin L."/>
            <person name="Pitluck S."/>
            <person name="Liolios K."/>
            <person name="Ivanova N."/>
            <person name="Mavromatis K."/>
            <person name="Mikhailova N."/>
            <person name="Ovchinnikova G."/>
            <person name="Pati A."/>
            <person name="Brambilla E."/>
            <person name="Chen A."/>
            <person name="Palaniappan K."/>
            <person name="Land M."/>
            <person name="Hauser L."/>
            <person name="Chang Y."/>
            <person name="Jeffries C."/>
            <person name="Rohde M."/>
            <person name="Sikorski J."/>
            <person name="Spring S."/>
            <person name="Goker M."/>
            <person name="Detter J."/>
            <person name="Woyke T."/>
            <person name="Bristow J."/>
            <person name="Eisen J."/>
            <person name="Markowitz V."/>
            <person name="Hugenholtz P."/>
            <person name="Kyrpides N."/>
            <person name="Klenk H."/>
        </authorList>
    </citation>
    <scope>NUCLEOTIDE SEQUENCE [LARGE SCALE GENOMIC DNA]</scope>
    <source>
        <strain evidence="7">DSM 12680 / TGB-C1</strain>
    </source>
</reference>
<feature type="compositionally biased region" description="Polar residues" evidence="3">
    <location>
        <begin position="425"/>
        <end position="439"/>
    </location>
</feature>
<keyword evidence="7" id="KW-1185">Reference proteome</keyword>
<name>D7CM57_SYNLT</name>
<dbReference type="InterPro" id="IPR011765">
    <property type="entry name" value="Pept_M16_N"/>
</dbReference>
<dbReference type="KEGG" id="slp:Slip_1013"/>
<dbReference type="Pfam" id="PF00675">
    <property type="entry name" value="Peptidase_M16"/>
    <property type="match status" value="1"/>
</dbReference>
<dbReference type="InterPro" id="IPR007863">
    <property type="entry name" value="Peptidase_M16_C"/>
</dbReference>
<feature type="domain" description="Peptidase M16 N-terminal" evidence="4">
    <location>
        <begin position="13"/>
        <end position="160"/>
    </location>
</feature>
<evidence type="ECO:0000256" key="1">
    <source>
        <dbReference type="ARBA" id="ARBA00007261"/>
    </source>
</evidence>
<dbReference type="GO" id="GO:0006508">
    <property type="term" value="P:proteolysis"/>
    <property type="evidence" value="ECO:0007669"/>
    <property type="project" value="InterPro"/>
</dbReference>
<accession>D7CM57</accession>
<sequence length="446" mass="50176">MVDYWVLDNGARLVSEEIPHLRSVAMGIYVGVGSRDEADEMNGTTHFIEHLLFKGTATRTAKDIAEAFESIGGQLNAYTSKEYTCFYARTLDENFEEALDILFDMVFNSVFMDKDLLTEKGVIVEEIGMYEDSPDELIHDVFSQLLWRNHALGRPILGTKETVMALKRESVIEYYRQYYVPSNMVIAIAGNINNSMVRDKVSEWLHRVQNHPVSRAKLPPDIPPKNELRLITKDTEQVQLCIGTPSISYSHDERHVQNIMNSILGGGIGSRLFQTIREEKGLAYSVYTYPTSYSDSGSFCIYAATSPEKINDLMAGLGEELDKFRTNGVTADEINRAQRQIKANMYLGMESVMNRMSRLGKSVMFYDRIIPLEEVIDNIMAVTADDIQRFANQVLVPDKLCLAAIGGKEVLSVVEKGLSSVTRMGCHSSSNSWSETGCSQVRHRVQ</sequence>
<evidence type="ECO:0000313" key="6">
    <source>
        <dbReference type="EMBL" id="ADI01792.1"/>
    </source>
</evidence>
<dbReference type="MEROPS" id="M16.A15"/>
<dbReference type="PROSITE" id="PS00143">
    <property type="entry name" value="INSULINASE"/>
    <property type="match status" value="1"/>
</dbReference>
<dbReference type="PANTHER" id="PTHR11851">
    <property type="entry name" value="METALLOPROTEASE"/>
    <property type="match status" value="1"/>
</dbReference>
<dbReference type="GO" id="GO:0004222">
    <property type="term" value="F:metalloendopeptidase activity"/>
    <property type="evidence" value="ECO:0007669"/>
    <property type="project" value="InterPro"/>
</dbReference>
<dbReference type="eggNOG" id="COG0612">
    <property type="taxonomic scope" value="Bacteria"/>
</dbReference>
<dbReference type="OrthoDB" id="9811314at2"/>
<evidence type="ECO:0000313" key="7">
    <source>
        <dbReference type="Proteomes" id="UP000000378"/>
    </source>
</evidence>
<feature type="domain" description="Peptidase M16 C-terminal" evidence="5">
    <location>
        <begin position="166"/>
        <end position="340"/>
    </location>
</feature>
<dbReference type="Proteomes" id="UP000000378">
    <property type="component" value="Chromosome"/>
</dbReference>
<dbReference type="RefSeq" id="WP_013175194.1">
    <property type="nucleotide sequence ID" value="NC_014220.1"/>
</dbReference>
<evidence type="ECO:0000256" key="2">
    <source>
        <dbReference type="RuleBase" id="RU004447"/>
    </source>
</evidence>
<dbReference type="InterPro" id="IPR001431">
    <property type="entry name" value="Pept_M16_Zn_BS"/>
</dbReference>
<proteinExistence type="inferred from homology"/>
<dbReference type="HOGENOM" id="CLU_009902_3_3_9"/>
<comment type="similarity">
    <text evidence="1 2">Belongs to the peptidase M16 family.</text>
</comment>
<evidence type="ECO:0000259" key="5">
    <source>
        <dbReference type="Pfam" id="PF05193"/>
    </source>
</evidence>
<protein>
    <submittedName>
        <fullName evidence="6">Peptidase M16 domain protein</fullName>
    </submittedName>
</protein>
<dbReference type="EMBL" id="CP002048">
    <property type="protein sequence ID" value="ADI01792.1"/>
    <property type="molecule type" value="Genomic_DNA"/>
</dbReference>
<dbReference type="GO" id="GO:0046872">
    <property type="term" value="F:metal ion binding"/>
    <property type="evidence" value="ECO:0007669"/>
    <property type="project" value="InterPro"/>
</dbReference>
<dbReference type="Gene3D" id="3.30.830.10">
    <property type="entry name" value="Metalloenzyme, LuxS/M16 peptidase-like"/>
    <property type="match status" value="2"/>
</dbReference>
<organism evidence="6 7">
    <name type="scientific">Syntrophothermus lipocalidus (strain DSM 12680 / TGB-C1)</name>
    <dbReference type="NCBI Taxonomy" id="643648"/>
    <lineage>
        <taxon>Bacteria</taxon>
        <taxon>Bacillati</taxon>
        <taxon>Bacillota</taxon>
        <taxon>Clostridia</taxon>
        <taxon>Eubacteriales</taxon>
        <taxon>Syntrophomonadaceae</taxon>
        <taxon>Syntrophothermus</taxon>
    </lineage>
</organism>
<dbReference type="Pfam" id="PF05193">
    <property type="entry name" value="Peptidase_M16_C"/>
    <property type="match status" value="1"/>
</dbReference>
<dbReference type="FunFam" id="3.30.830.10:FF:000008">
    <property type="entry name" value="Mitochondrial-processing peptidase subunit beta"/>
    <property type="match status" value="1"/>
</dbReference>
<dbReference type="InterPro" id="IPR050361">
    <property type="entry name" value="MPP/UQCRC_Complex"/>
</dbReference>
<dbReference type="STRING" id="643648.Slip_1013"/>
<feature type="region of interest" description="Disordered" evidence="3">
    <location>
        <begin position="425"/>
        <end position="446"/>
    </location>
</feature>
<reference evidence="6 7" key="2">
    <citation type="journal article" date="2010" name="Stand. Genomic Sci.">
        <title>Complete genome sequence of Syntrophothermus lipocalidus type strain (TGB-C1).</title>
        <authorList>
            <person name="Djao O.D."/>
            <person name="Zhang X."/>
            <person name="Lucas S."/>
            <person name="Lapidus A."/>
            <person name="Del Rio T.G."/>
            <person name="Nolan M."/>
            <person name="Tice H."/>
            <person name="Cheng J.F."/>
            <person name="Han C."/>
            <person name="Tapia R."/>
            <person name="Goodwin L."/>
            <person name="Pitluck S."/>
            <person name="Liolios K."/>
            <person name="Ivanova N."/>
            <person name="Mavromatis K."/>
            <person name="Mikhailova N."/>
            <person name="Ovchinnikova G."/>
            <person name="Pati A."/>
            <person name="Brambilla E."/>
            <person name="Chen A."/>
            <person name="Palaniappan K."/>
            <person name="Land M."/>
            <person name="Hauser L."/>
            <person name="Chang Y.J."/>
            <person name="Jeffries C.D."/>
            <person name="Rohde M."/>
            <person name="Sikorski J."/>
            <person name="Spring S."/>
            <person name="Goker M."/>
            <person name="Detter J.C."/>
            <person name="Woyke T."/>
            <person name="Bristow J."/>
            <person name="Eisen J.A."/>
            <person name="Markowitz V."/>
            <person name="Hugenholtz P."/>
            <person name="Kyrpides N.C."/>
            <person name="Klenk H.P."/>
        </authorList>
    </citation>
    <scope>NUCLEOTIDE SEQUENCE [LARGE SCALE GENOMIC DNA]</scope>
    <source>
        <strain evidence="7">DSM 12680 / TGB-C1</strain>
    </source>
</reference>
<dbReference type="SUPFAM" id="SSF63411">
    <property type="entry name" value="LuxS/MPP-like metallohydrolase"/>
    <property type="match status" value="2"/>
</dbReference>
<dbReference type="PANTHER" id="PTHR11851:SF49">
    <property type="entry name" value="MITOCHONDRIAL-PROCESSING PEPTIDASE SUBUNIT ALPHA"/>
    <property type="match status" value="1"/>
</dbReference>
<dbReference type="InterPro" id="IPR011249">
    <property type="entry name" value="Metalloenz_LuxS/M16"/>
</dbReference>
<evidence type="ECO:0000259" key="4">
    <source>
        <dbReference type="Pfam" id="PF00675"/>
    </source>
</evidence>
<dbReference type="AlphaFoldDB" id="D7CM57"/>
<gene>
    <name evidence="6" type="ordered locus">Slip_1013</name>
</gene>